<proteinExistence type="predicted"/>
<reference evidence="3 4" key="1">
    <citation type="submission" date="2019-12" db="EMBL/GenBank/DDBJ databases">
        <title>Genomic-based taxomic classification of the family Erythrobacteraceae.</title>
        <authorList>
            <person name="Xu L."/>
        </authorList>
    </citation>
    <scope>NUCLEOTIDE SEQUENCE [LARGE SCALE GENOMIC DNA]</scope>
    <source>
        <strain evidence="3 4">LMG 29519</strain>
    </source>
</reference>
<dbReference type="GO" id="GO:0035438">
    <property type="term" value="F:cyclic-di-GMP binding"/>
    <property type="evidence" value="ECO:0007669"/>
    <property type="project" value="InterPro"/>
</dbReference>
<dbReference type="AlphaFoldDB" id="A0A6I4U9V0"/>
<accession>A0A6I4U9V0</accession>
<dbReference type="OrthoDB" id="7391081at2"/>
<evidence type="ECO:0000313" key="4">
    <source>
        <dbReference type="Proteomes" id="UP000429229"/>
    </source>
</evidence>
<protein>
    <submittedName>
        <fullName evidence="3">PilZ domain-containing protein</fullName>
    </submittedName>
</protein>
<organism evidence="3 4">
    <name type="scientific">Alteriqipengyuania halimionae</name>
    <dbReference type="NCBI Taxonomy" id="1926630"/>
    <lineage>
        <taxon>Bacteria</taxon>
        <taxon>Pseudomonadati</taxon>
        <taxon>Pseudomonadota</taxon>
        <taxon>Alphaproteobacteria</taxon>
        <taxon>Sphingomonadales</taxon>
        <taxon>Erythrobacteraceae</taxon>
        <taxon>Alteriqipengyuania</taxon>
    </lineage>
</organism>
<dbReference type="Pfam" id="PF07238">
    <property type="entry name" value="PilZ"/>
    <property type="match status" value="1"/>
</dbReference>
<evidence type="ECO:0000259" key="2">
    <source>
        <dbReference type="Pfam" id="PF07238"/>
    </source>
</evidence>
<dbReference type="InterPro" id="IPR009875">
    <property type="entry name" value="PilZ_domain"/>
</dbReference>
<comment type="caution">
    <text evidence="3">The sequence shown here is derived from an EMBL/GenBank/DDBJ whole genome shotgun (WGS) entry which is preliminary data.</text>
</comment>
<evidence type="ECO:0000313" key="3">
    <source>
        <dbReference type="EMBL" id="MXP11047.1"/>
    </source>
</evidence>
<dbReference type="EMBL" id="WTYR01000001">
    <property type="protein sequence ID" value="MXP11047.1"/>
    <property type="molecule type" value="Genomic_DNA"/>
</dbReference>
<gene>
    <name evidence="3" type="ORF">GRI68_12740</name>
</gene>
<keyword evidence="4" id="KW-1185">Reference proteome</keyword>
<feature type="region of interest" description="Disordered" evidence="1">
    <location>
        <begin position="89"/>
        <end position="119"/>
    </location>
</feature>
<sequence length="119" mass="13294">MQDIDKRDRERDSLFLMAEIRLRGETELQRVRVRNLSKGGMMAEGNPVPERGQSLSVNLRNVGWTDGTVAWVQDSRFGIAFAREIDPKKARAPVGGGDGTPRYTRPVLEKGDTGALRKL</sequence>
<dbReference type="SUPFAM" id="SSF141371">
    <property type="entry name" value="PilZ domain-like"/>
    <property type="match status" value="1"/>
</dbReference>
<dbReference type="Proteomes" id="UP000429229">
    <property type="component" value="Unassembled WGS sequence"/>
</dbReference>
<name>A0A6I4U9V0_9SPHN</name>
<feature type="domain" description="PilZ" evidence="2">
    <location>
        <begin position="6"/>
        <end position="88"/>
    </location>
</feature>
<evidence type="ECO:0000256" key="1">
    <source>
        <dbReference type="SAM" id="MobiDB-lite"/>
    </source>
</evidence>